<reference evidence="1" key="1">
    <citation type="submission" date="2021-04" db="EMBL/GenBank/DDBJ databases">
        <authorList>
            <person name="Tunstrom K."/>
        </authorList>
    </citation>
    <scope>NUCLEOTIDE SEQUENCE</scope>
</reference>
<keyword evidence="2" id="KW-1185">Reference proteome</keyword>
<dbReference type="EMBL" id="CAJQZP010000851">
    <property type="protein sequence ID" value="CAG4989600.1"/>
    <property type="molecule type" value="Genomic_DNA"/>
</dbReference>
<name>A0A8S3WZY6_PARAO</name>
<sequence>MDCTVDGCVPKLENLIKKCKKILKTVRYRLPELEQAAEEEQILFLQSLECVSEHLEMEDNETIIDDRGQSQIQFQDYKQAMNLVTNPCIKYQNLIDSPLG</sequence>
<dbReference type="Proteomes" id="UP000691718">
    <property type="component" value="Unassembled WGS sequence"/>
</dbReference>
<comment type="caution">
    <text evidence="1">The sequence shown here is derived from an EMBL/GenBank/DDBJ whole genome shotgun (WGS) entry which is preliminary data.</text>
</comment>
<dbReference type="AlphaFoldDB" id="A0A8S3WZY6"/>
<evidence type="ECO:0000313" key="1">
    <source>
        <dbReference type="EMBL" id="CAG4989600.1"/>
    </source>
</evidence>
<accession>A0A8S3WZY6</accession>
<gene>
    <name evidence="1" type="ORF">PAPOLLO_LOCUS11846</name>
</gene>
<protein>
    <submittedName>
        <fullName evidence="1">(apollo) hypothetical protein</fullName>
    </submittedName>
</protein>
<dbReference type="OrthoDB" id="2438421at2759"/>
<organism evidence="1 2">
    <name type="scientific">Parnassius apollo</name>
    <name type="common">Apollo butterfly</name>
    <name type="synonym">Papilio apollo</name>
    <dbReference type="NCBI Taxonomy" id="110799"/>
    <lineage>
        <taxon>Eukaryota</taxon>
        <taxon>Metazoa</taxon>
        <taxon>Ecdysozoa</taxon>
        <taxon>Arthropoda</taxon>
        <taxon>Hexapoda</taxon>
        <taxon>Insecta</taxon>
        <taxon>Pterygota</taxon>
        <taxon>Neoptera</taxon>
        <taxon>Endopterygota</taxon>
        <taxon>Lepidoptera</taxon>
        <taxon>Glossata</taxon>
        <taxon>Ditrysia</taxon>
        <taxon>Papilionoidea</taxon>
        <taxon>Papilionidae</taxon>
        <taxon>Parnassiinae</taxon>
        <taxon>Parnassini</taxon>
        <taxon>Parnassius</taxon>
        <taxon>Parnassius</taxon>
    </lineage>
</organism>
<evidence type="ECO:0000313" key="2">
    <source>
        <dbReference type="Proteomes" id="UP000691718"/>
    </source>
</evidence>
<proteinExistence type="predicted"/>